<keyword evidence="9" id="KW-1185">Reference proteome</keyword>
<evidence type="ECO:0000259" key="7">
    <source>
        <dbReference type="PROSITE" id="PS51471"/>
    </source>
</evidence>
<evidence type="ECO:0000313" key="8">
    <source>
        <dbReference type="EMBL" id="KAK9145138.1"/>
    </source>
</evidence>
<name>A0AAP0K3B2_9MAGN</name>
<reference evidence="8 9" key="1">
    <citation type="submission" date="2024-01" db="EMBL/GenBank/DDBJ databases">
        <title>Genome assemblies of Stephania.</title>
        <authorList>
            <person name="Yang L."/>
        </authorList>
    </citation>
    <scope>NUCLEOTIDE SEQUENCE [LARGE SCALE GENOMIC DNA]</scope>
    <source>
        <strain evidence="8">QJT</strain>
        <tissue evidence="8">Leaf</tissue>
    </source>
</reference>
<proteinExistence type="inferred from homology"/>
<comment type="caution">
    <text evidence="8">The sequence shown here is derived from an EMBL/GenBank/DDBJ whole genome shotgun (WGS) entry which is preliminary data.</text>
</comment>
<dbReference type="PANTHER" id="PTHR47991">
    <property type="entry name" value="OXOGLUTARATE/IRON-DEPENDENT DIOXYGENASE"/>
    <property type="match status" value="1"/>
</dbReference>
<dbReference type="InterPro" id="IPR026992">
    <property type="entry name" value="DIOX_N"/>
</dbReference>
<comment type="cofactor">
    <cofactor evidence="1">
        <name>Fe cation</name>
        <dbReference type="ChEBI" id="CHEBI:24875"/>
    </cofactor>
</comment>
<evidence type="ECO:0000256" key="4">
    <source>
        <dbReference type="ARBA" id="ARBA00023002"/>
    </source>
</evidence>
<feature type="domain" description="Fe2OG dioxygenase" evidence="7">
    <location>
        <begin position="224"/>
        <end position="324"/>
    </location>
</feature>
<evidence type="ECO:0000256" key="6">
    <source>
        <dbReference type="RuleBase" id="RU003682"/>
    </source>
</evidence>
<dbReference type="Proteomes" id="UP001417504">
    <property type="component" value="Unassembled WGS sequence"/>
</dbReference>
<keyword evidence="5 6" id="KW-0408">Iron</keyword>
<organism evidence="8 9">
    <name type="scientific">Stephania japonica</name>
    <dbReference type="NCBI Taxonomy" id="461633"/>
    <lineage>
        <taxon>Eukaryota</taxon>
        <taxon>Viridiplantae</taxon>
        <taxon>Streptophyta</taxon>
        <taxon>Embryophyta</taxon>
        <taxon>Tracheophyta</taxon>
        <taxon>Spermatophyta</taxon>
        <taxon>Magnoliopsida</taxon>
        <taxon>Ranunculales</taxon>
        <taxon>Menispermaceae</taxon>
        <taxon>Menispermoideae</taxon>
        <taxon>Cissampelideae</taxon>
        <taxon>Stephania</taxon>
    </lineage>
</organism>
<dbReference type="GO" id="GO:0097295">
    <property type="term" value="P:morphine biosynthetic process"/>
    <property type="evidence" value="ECO:0007669"/>
    <property type="project" value="UniProtKB-ARBA"/>
</dbReference>
<keyword evidence="3 6" id="KW-0479">Metal-binding</keyword>
<evidence type="ECO:0000256" key="2">
    <source>
        <dbReference type="ARBA" id="ARBA00008056"/>
    </source>
</evidence>
<dbReference type="PROSITE" id="PS51471">
    <property type="entry name" value="FE2OG_OXY"/>
    <property type="match status" value="1"/>
</dbReference>
<dbReference type="EMBL" id="JBBNAE010000002">
    <property type="protein sequence ID" value="KAK9145138.1"/>
    <property type="molecule type" value="Genomic_DNA"/>
</dbReference>
<dbReference type="FunFam" id="2.60.120.330:FF:000001">
    <property type="entry name" value="Protein SRG1"/>
    <property type="match status" value="1"/>
</dbReference>
<dbReference type="GO" id="GO:0046872">
    <property type="term" value="F:metal ion binding"/>
    <property type="evidence" value="ECO:0007669"/>
    <property type="project" value="UniProtKB-KW"/>
</dbReference>
<evidence type="ECO:0000256" key="1">
    <source>
        <dbReference type="ARBA" id="ARBA00001962"/>
    </source>
</evidence>
<gene>
    <name evidence="8" type="ORF">Sjap_005041</name>
</gene>
<sequence length="382" mass="43153">MYAVVANGIGAATGALSDDWGAHGSFYFVLTVPNVQDLAAKKLKEVPYRYVQCEEESEHVAFDMSDQVPVVDLQNLQHHDLTISSNEMAKFDVVCKDWGFFLLINHGVDEELIRKMASNAEEFFDLPSEEKKAYAQLPQSFQGYGQAFVVSEEQKLEWSDMLSLHTLPLYQRNMLFWPKKPPSFSETLDKYAFEMQKLTFCLLSLIAKNLGVEPKKLTSIFDDGVQGTRMNYYPPCPQPEKVIGLSPHSDASIITLLIQNNDLPGLQIKINGNWIPINPISGAFIVNIGDAIEIMSNGLYKSIEHRAVIHPDRARISIVGFQDPRQGVFIEPLQELLERTNVAAKYKTVNFDEYLRGYFSAKLDGKAMLDLIKFEQGKNQEC</sequence>
<dbReference type="Pfam" id="PF14226">
    <property type="entry name" value="DIOX_N"/>
    <property type="match status" value="1"/>
</dbReference>
<protein>
    <recommendedName>
        <fullName evidence="7">Fe2OG dioxygenase domain-containing protein</fullName>
    </recommendedName>
</protein>
<evidence type="ECO:0000313" key="9">
    <source>
        <dbReference type="Proteomes" id="UP001417504"/>
    </source>
</evidence>
<dbReference type="InterPro" id="IPR027443">
    <property type="entry name" value="IPNS-like_sf"/>
</dbReference>
<dbReference type="Pfam" id="PF03171">
    <property type="entry name" value="2OG-FeII_Oxy"/>
    <property type="match status" value="1"/>
</dbReference>
<evidence type="ECO:0000256" key="5">
    <source>
        <dbReference type="ARBA" id="ARBA00023004"/>
    </source>
</evidence>
<accession>A0AAP0K3B2</accession>
<dbReference type="SUPFAM" id="SSF51197">
    <property type="entry name" value="Clavaminate synthase-like"/>
    <property type="match status" value="1"/>
</dbReference>
<dbReference type="AlphaFoldDB" id="A0AAP0K3B2"/>
<dbReference type="GO" id="GO:0016706">
    <property type="term" value="F:2-oxoglutarate-dependent dioxygenase activity"/>
    <property type="evidence" value="ECO:0007669"/>
    <property type="project" value="UniProtKB-ARBA"/>
</dbReference>
<dbReference type="InterPro" id="IPR044861">
    <property type="entry name" value="IPNS-like_FE2OG_OXY"/>
</dbReference>
<dbReference type="InterPro" id="IPR050295">
    <property type="entry name" value="Plant_2OG-oxidoreductases"/>
</dbReference>
<dbReference type="InterPro" id="IPR005123">
    <property type="entry name" value="Oxoglu/Fe-dep_dioxygenase_dom"/>
</dbReference>
<evidence type="ECO:0000256" key="3">
    <source>
        <dbReference type="ARBA" id="ARBA00022723"/>
    </source>
</evidence>
<dbReference type="Gene3D" id="2.60.120.330">
    <property type="entry name" value="B-lactam Antibiotic, Isopenicillin N Synthase, Chain"/>
    <property type="match status" value="1"/>
</dbReference>
<comment type="similarity">
    <text evidence="2 6">Belongs to the iron/ascorbate-dependent oxidoreductase family.</text>
</comment>
<keyword evidence="4 6" id="KW-0560">Oxidoreductase</keyword>